<dbReference type="InterPro" id="IPR041698">
    <property type="entry name" value="Methyltransf_25"/>
</dbReference>
<dbReference type="PANTHER" id="PTHR43591">
    <property type="entry name" value="METHYLTRANSFERASE"/>
    <property type="match status" value="1"/>
</dbReference>
<proteinExistence type="predicted"/>
<accession>A0A7M5WTJ2</accession>
<sequence>MATTLTSSSFFGGLDKTRNDIDKVVEYYDHHANNYNACLHNSRYTETTDYCADLLKRTLGVNFQECEILDLGCGSGKTGASLLKLGFQKIDGIDPSTEMLEVAKEMGCYRNLVAGKLTAEERLPYADNSFDGILCAGCFTVGHIEVKDGIPELLRVLRTGGVAVYTISFTLEKGKVMQEHAPYVTGNEMEIQSIEKHFYHMIGENPVYCQIYCIKKL</sequence>
<dbReference type="AlphaFoldDB" id="A0A7M5WTJ2"/>
<dbReference type="OrthoDB" id="5946438at2759"/>
<dbReference type="CDD" id="cd02440">
    <property type="entry name" value="AdoMet_MTases"/>
    <property type="match status" value="1"/>
</dbReference>
<reference evidence="2" key="1">
    <citation type="submission" date="2021-01" db="UniProtKB">
        <authorList>
            <consortium name="EnsemblMetazoa"/>
        </authorList>
    </citation>
    <scope>IDENTIFICATION</scope>
</reference>
<dbReference type="EnsemblMetazoa" id="CLYHEMT012906.1">
    <property type="protein sequence ID" value="CLYHEMP012906.1"/>
    <property type="gene ID" value="CLYHEMG012906"/>
</dbReference>
<evidence type="ECO:0000259" key="1">
    <source>
        <dbReference type="Pfam" id="PF13649"/>
    </source>
</evidence>
<dbReference type="Pfam" id="PF13649">
    <property type="entry name" value="Methyltransf_25"/>
    <property type="match status" value="1"/>
</dbReference>
<dbReference type="SUPFAM" id="SSF53335">
    <property type="entry name" value="S-adenosyl-L-methionine-dependent methyltransferases"/>
    <property type="match status" value="1"/>
</dbReference>
<protein>
    <recommendedName>
        <fullName evidence="1">Methyltransferase domain-containing protein</fullName>
    </recommendedName>
</protein>
<evidence type="ECO:0000313" key="3">
    <source>
        <dbReference type="Proteomes" id="UP000594262"/>
    </source>
</evidence>
<evidence type="ECO:0000313" key="2">
    <source>
        <dbReference type="EnsemblMetazoa" id="CLYHEMP012906.1"/>
    </source>
</evidence>
<keyword evidence="3" id="KW-1185">Reference proteome</keyword>
<dbReference type="InterPro" id="IPR029063">
    <property type="entry name" value="SAM-dependent_MTases_sf"/>
</dbReference>
<dbReference type="Gene3D" id="3.40.50.150">
    <property type="entry name" value="Vaccinia Virus protein VP39"/>
    <property type="match status" value="1"/>
</dbReference>
<dbReference type="GeneID" id="136809078"/>
<feature type="domain" description="Methyltransferase" evidence="1">
    <location>
        <begin position="68"/>
        <end position="161"/>
    </location>
</feature>
<dbReference type="PANTHER" id="PTHR43591:SF101">
    <property type="entry name" value="METHYLTRANSFERASE-LIKE PROTEIN 27"/>
    <property type="match status" value="1"/>
</dbReference>
<dbReference type="RefSeq" id="XP_066921757.1">
    <property type="nucleotide sequence ID" value="XM_067065656.1"/>
</dbReference>
<organism evidence="2 3">
    <name type="scientific">Clytia hemisphaerica</name>
    <dbReference type="NCBI Taxonomy" id="252671"/>
    <lineage>
        <taxon>Eukaryota</taxon>
        <taxon>Metazoa</taxon>
        <taxon>Cnidaria</taxon>
        <taxon>Hydrozoa</taxon>
        <taxon>Hydroidolina</taxon>
        <taxon>Leptothecata</taxon>
        <taxon>Obeliida</taxon>
        <taxon>Clytiidae</taxon>
        <taxon>Clytia</taxon>
    </lineage>
</organism>
<dbReference type="Proteomes" id="UP000594262">
    <property type="component" value="Unplaced"/>
</dbReference>
<name>A0A7M5WTJ2_9CNID</name>